<protein>
    <recommendedName>
        <fullName evidence="4">Replication-associated protein</fullName>
    </recommendedName>
    <alternativeName>
        <fullName evidence="17">ATP-dependent helicase Rep</fullName>
    </alternativeName>
    <alternativeName>
        <fullName evidence="18">RepP</fullName>
    </alternativeName>
</protein>
<keyword evidence="15" id="KW-0238">DNA-binding</keyword>
<organism evidence="21">
    <name type="scientific">Cressdnaviricota sp</name>
    <dbReference type="NCBI Taxonomy" id="2748378"/>
    <lineage>
        <taxon>Viruses</taxon>
        <taxon>Monodnaviria</taxon>
        <taxon>Shotokuvirae</taxon>
        <taxon>Cressdnaviricota</taxon>
    </lineage>
</organism>
<dbReference type="Gene3D" id="3.40.50.300">
    <property type="entry name" value="P-loop containing nucleotide triphosphate hydrolases"/>
    <property type="match status" value="1"/>
</dbReference>
<dbReference type="GO" id="GO:0003724">
    <property type="term" value="F:RNA helicase activity"/>
    <property type="evidence" value="ECO:0007669"/>
    <property type="project" value="InterPro"/>
</dbReference>
<keyword evidence="14" id="KW-0190">Covalent protein-DNA linkage</keyword>
<evidence type="ECO:0000256" key="10">
    <source>
        <dbReference type="ARBA" id="ARBA00022723"/>
    </source>
</evidence>
<evidence type="ECO:0000256" key="13">
    <source>
        <dbReference type="ARBA" id="ARBA00022801"/>
    </source>
</evidence>
<keyword evidence="5" id="KW-1048">Host nucleus</keyword>
<dbReference type="InterPro" id="IPR000605">
    <property type="entry name" value="Helicase_SF3_ssDNA/RNA_vir"/>
</dbReference>
<dbReference type="SUPFAM" id="SSF52540">
    <property type="entry name" value="P-loop containing nucleoside triphosphate hydrolases"/>
    <property type="match status" value="1"/>
</dbReference>
<comment type="subcellular location">
    <subcellularLocation>
        <location evidence="2">Host nucleus</location>
    </subcellularLocation>
</comment>
<keyword evidence="6" id="KW-0808">Transferase</keyword>
<dbReference type="PROSITE" id="PS52020">
    <property type="entry name" value="CRESS_DNA_REP"/>
    <property type="match status" value="1"/>
</dbReference>
<evidence type="ECO:0000256" key="5">
    <source>
        <dbReference type="ARBA" id="ARBA00022562"/>
    </source>
</evidence>
<dbReference type="GO" id="GO:0016787">
    <property type="term" value="F:hydrolase activity"/>
    <property type="evidence" value="ECO:0007669"/>
    <property type="project" value="UniProtKB-KW"/>
</dbReference>
<evidence type="ECO:0000256" key="9">
    <source>
        <dbReference type="ARBA" id="ARBA00022722"/>
    </source>
</evidence>
<dbReference type="Pfam" id="PF00910">
    <property type="entry name" value="RNA_helicase"/>
    <property type="match status" value="1"/>
</dbReference>
<keyword evidence="8" id="KW-0235">DNA replication</keyword>
<evidence type="ECO:0000313" key="22">
    <source>
        <dbReference type="EMBL" id="QKN88890.1"/>
    </source>
</evidence>
<keyword evidence="11" id="KW-0547">Nucleotide-binding</keyword>
<evidence type="ECO:0000256" key="3">
    <source>
        <dbReference type="ARBA" id="ARBA00008545"/>
    </source>
</evidence>
<sequence>MPRQEKSRGWCFTINNPTIGDQFDIESIKNRSTYVIFGTEFGSENNTPHYQGFAIFPNALTLSGVRSLCQRAHWERQRGTTKQAIDYCKKEGLFEEHGTAPSTSGTKQKEIWRAVIDAAERGDMQWIKDNEPGYYLRYFERLRSLRSGIRGADAILQGSRLEHEWWYGPTGTGKSRTLWSMYPNHYQKELNKWWDGYEEQDVVAIEEWCPKNECTASFLKIWADRYPFTGQIKGGTLQRIRPKKIIVLSNYTIEQCFTAPEDYQPIKRRFRVKHFPMVPTSFQTAFQDVFEREPESVFDRHNEIEEFIESIRQE</sequence>
<comment type="similarity">
    <text evidence="3">Belongs to the nanoviruses/circoviruses replication-associated protein family.</text>
</comment>
<keyword evidence="12" id="KW-0255">Endonuclease</keyword>
<evidence type="ECO:0000256" key="6">
    <source>
        <dbReference type="ARBA" id="ARBA00022679"/>
    </source>
</evidence>
<dbReference type="EMBL" id="MT138067">
    <property type="protein sequence ID" value="QKN88890.1"/>
    <property type="molecule type" value="Genomic_DNA"/>
</dbReference>
<evidence type="ECO:0000256" key="7">
    <source>
        <dbReference type="ARBA" id="ARBA00022695"/>
    </source>
</evidence>
<feature type="domain" description="CRESS-DNA virus Rep endonuclease" evidence="20">
    <location>
        <begin position="4"/>
        <end position="100"/>
    </location>
</feature>
<evidence type="ECO:0000256" key="1">
    <source>
        <dbReference type="ARBA" id="ARBA00001936"/>
    </source>
</evidence>
<evidence type="ECO:0000313" key="21">
    <source>
        <dbReference type="EMBL" id="QKN88888.1"/>
    </source>
</evidence>
<evidence type="ECO:0000259" key="20">
    <source>
        <dbReference type="PROSITE" id="PS52020"/>
    </source>
</evidence>
<evidence type="ECO:0000256" key="2">
    <source>
        <dbReference type="ARBA" id="ARBA00004147"/>
    </source>
</evidence>
<keyword evidence="16" id="KW-0511">Multifunctional enzyme</keyword>
<evidence type="ECO:0000256" key="16">
    <source>
        <dbReference type="ARBA" id="ARBA00023268"/>
    </source>
</evidence>
<dbReference type="InterPro" id="IPR049912">
    <property type="entry name" value="CRESS_DNA_REP"/>
</dbReference>
<keyword evidence="9" id="KW-0540">Nuclease</keyword>
<dbReference type="GO" id="GO:0004519">
    <property type="term" value="F:endonuclease activity"/>
    <property type="evidence" value="ECO:0007669"/>
    <property type="project" value="UniProtKB-KW"/>
</dbReference>
<evidence type="ECO:0000256" key="15">
    <source>
        <dbReference type="ARBA" id="ARBA00023125"/>
    </source>
</evidence>
<dbReference type="EMBL" id="MT138065">
    <property type="protein sequence ID" value="QKN88888.1"/>
    <property type="molecule type" value="Genomic_DNA"/>
</dbReference>
<dbReference type="GO" id="GO:0006260">
    <property type="term" value="P:DNA replication"/>
    <property type="evidence" value="ECO:0007669"/>
    <property type="project" value="UniProtKB-KW"/>
</dbReference>
<evidence type="ECO:0000256" key="12">
    <source>
        <dbReference type="ARBA" id="ARBA00022759"/>
    </source>
</evidence>
<dbReference type="Pfam" id="PF02407">
    <property type="entry name" value="Viral_Rep"/>
    <property type="match status" value="1"/>
</dbReference>
<evidence type="ECO:0000256" key="18">
    <source>
        <dbReference type="ARBA" id="ARBA00032243"/>
    </source>
</evidence>
<keyword evidence="13" id="KW-0378">Hydrolase</keyword>
<dbReference type="GO" id="GO:0042025">
    <property type="term" value="C:host cell nucleus"/>
    <property type="evidence" value="ECO:0007669"/>
    <property type="project" value="UniProtKB-SubCell"/>
</dbReference>
<accession>A0A6M9Z8P5</accession>
<evidence type="ECO:0000256" key="14">
    <source>
        <dbReference type="ARBA" id="ARBA00023124"/>
    </source>
</evidence>
<keyword evidence="10" id="KW-0479">Metal-binding</keyword>
<dbReference type="GO" id="GO:0003677">
    <property type="term" value="F:DNA binding"/>
    <property type="evidence" value="ECO:0007669"/>
    <property type="project" value="UniProtKB-KW"/>
</dbReference>
<evidence type="ECO:0000256" key="19">
    <source>
        <dbReference type="ARBA" id="ARBA00049360"/>
    </source>
</evidence>
<evidence type="ECO:0000256" key="8">
    <source>
        <dbReference type="ARBA" id="ARBA00022705"/>
    </source>
</evidence>
<proteinExistence type="inferred from homology"/>
<reference evidence="21" key="1">
    <citation type="submission" date="2020-01" db="EMBL/GenBank/DDBJ databases">
        <title>Viral genomes from wild and zoo birds in China.</title>
        <authorList>
            <person name="Yao Y."/>
            <person name="Shan T."/>
            <person name="Yang S."/>
            <person name="Zhang W."/>
        </authorList>
    </citation>
    <scope>NUCLEOTIDE SEQUENCE</scope>
    <source>
        <strain evidence="21">Zfwcb08cir1</strain>
        <strain evidence="22">Zfwcb10cir1</strain>
    </source>
</reference>
<dbReference type="GO" id="GO:0016779">
    <property type="term" value="F:nucleotidyltransferase activity"/>
    <property type="evidence" value="ECO:0007669"/>
    <property type="project" value="UniProtKB-KW"/>
</dbReference>
<dbReference type="GO" id="GO:0003723">
    <property type="term" value="F:RNA binding"/>
    <property type="evidence" value="ECO:0007669"/>
    <property type="project" value="InterPro"/>
</dbReference>
<evidence type="ECO:0000256" key="17">
    <source>
        <dbReference type="ARBA" id="ARBA00030754"/>
    </source>
</evidence>
<dbReference type="GO" id="GO:0046872">
    <property type="term" value="F:metal ion binding"/>
    <property type="evidence" value="ECO:0007669"/>
    <property type="project" value="UniProtKB-KW"/>
</dbReference>
<keyword evidence="7" id="KW-0548">Nucleotidyltransferase</keyword>
<comment type="catalytic activity">
    <reaction evidence="19">
        <text>ATP + H2O = ADP + phosphate + H(+)</text>
        <dbReference type="Rhea" id="RHEA:13065"/>
        <dbReference type="ChEBI" id="CHEBI:15377"/>
        <dbReference type="ChEBI" id="CHEBI:15378"/>
        <dbReference type="ChEBI" id="CHEBI:30616"/>
        <dbReference type="ChEBI" id="CHEBI:43474"/>
        <dbReference type="ChEBI" id="CHEBI:456216"/>
    </reaction>
</comment>
<evidence type="ECO:0000256" key="11">
    <source>
        <dbReference type="ARBA" id="ARBA00022741"/>
    </source>
</evidence>
<comment type="cofactor">
    <cofactor evidence="1">
        <name>Mn(2+)</name>
        <dbReference type="ChEBI" id="CHEBI:29035"/>
    </cofactor>
</comment>
<evidence type="ECO:0000256" key="4">
    <source>
        <dbReference type="ARBA" id="ARBA00014531"/>
    </source>
</evidence>
<dbReference type="InterPro" id="IPR027417">
    <property type="entry name" value="P-loop_NTPase"/>
</dbReference>
<dbReference type="GO" id="GO:0000166">
    <property type="term" value="F:nucleotide binding"/>
    <property type="evidence" value="ECO:0007669"/>
    <property type="project" value="UniProtKB-KW"/>
</dbReference>
<name>A0A6M9Z8P5_9VIRU</name>
<dbReference type="Gene3D" id="3.40.1310.20">
    <property type="match status" value="1"/>
</dbReference>